<reference evidence="1 2" key="1">
    <citation type="journal article" date="2020" name="Nature">
        <title>Bacterial chemolithoautotrophy via manganese oxidation.</title>
        <authorList>
            <person name="Yu H."/>
            <person name="Leadbetter J.R."/>
        </authorList>
    </citation>
    <scope>NUCLEOTIDE SEQUENCE [LARGE SCALE GENOMIC DNA]</scope>
    <source>
        <strain evidence="1 2">RBP-1</strain>
    </source>
</reference>
<name>A0A7X6DJ15_9BURK</name>
<proteinExistence type="predicted"/>
<dbReference type="EMBL" id="VTOX01000008">
    <property type="protein sequence ID" value="NKE68082.1"/>
    <property type="molecule type" value="Genomic_DNA"/>
</dbReference>
<keyword evidence="2" id="KW-1185">Reference proteome</keyword>
<protein>
    <submittedName>
        <fullName evidence="1">Uncharacterized protein</fullName>
    </submittedName>
</protein>
<sequence>MLKHDAEHFYRVTTALVRLEETLRQAVPPPAMGAPEIAAMEREQMDLIGAVYETTVQKLGDELEVLGCALTLKEVKRLANC</sequence>
<comment type="caution">
    <text evidence="1">The sequence shown here is derived from an EMBL/GenBank/DDBJ whole genome shotgun (WGS) entry which is preliminary data.</text>
</comment>
<evidence type="ECO:0000313" key="2">
    <source>
        <dbReference type="Proteomes" id="UP000521868"/>
    </source>
</evidence>
<gene>
    <name evidence="1" type="ORF">RAMLITH_19850</name>
</gene>
<evidence type="ECO:0000313" key="1">
    <source>
        <dbReference type="EMBL" id="NKE68082.1"/>
    </source>
</evidence>
<dbReference type="AlphaFoldDB" id="A0A7X6DJ15"/>
<dbReference type="Proteomes" id="UP000521868">
    <property type="component" value="Unassembled WGS sequence"/>
</dbReference>
<organism evidence="1 2">
    <name type="scientific">Ramlibacter lithotrophicus</name>
    <dbReference type="NCBI Taxonomy" id="2606681"/>
    <lineage>
        <taxon>Bacteria</taxon>
        <taxon>Pseudomonadati</taxon>
        <taxon>Pseudomonadota</taxon>
        <taxon>Betaproteobacteria</taxon>
        <taxon>Burkholderiales</taxon>
        <taxon>Comamonadaceae</taxon>
        <taxon>Ramlibacter</taxon>
    </lineage>
</organism>
<accession>A0A7X6DJ15</accession>